<proteinExistence type="predicted"/>
<gene>
    <name evidence="2" type="ORF">MGWOODY_XGa2565</name>
</gene>
<sequence length="300" mass="33787">MTFKISTPVQTMDISMDDGAIIRLRRHSEGKQRLLLSHGNGFAIDAYYPFWRLFLDSFEVVVFDVRNHGQNPRHDFASHDINRFVLDFETIHTRIPEAFGAKPTVAIFHSISAITGLLQNLEYGQRWDALLAVDPPVIPEPGHALYQQAHAFELKLRDWAVGRPQQFSSPNELAQSLMDMKRLSRWQNGSHKLMATTTLAQNSAGWELACPGTYESQIYDGNAKLNIWALLTGLTGPVRFLGADPEIEGAWPPAFVNRAIHTELGLPYSCMTETTHMMQIERPQAVADELICFMHDTGIA</sequence>
<feature type="domain" description="AB hydrolase-1" evidence="1">
    <location>
        <begin position="34"/>
        <end position="288"/>
    </location>
</feature>
<evidence type="ECO:0000313" key="2">
    <source>
        <dbReference type="EMBL" id="CUS52412.1"/>
    </source>
</evidence>
<dbReference type="InterPro" id="IPR029058">
    <property type="entry name" value="AB_hydrolase_fold"/>
</dbReference>
<accession>A0A160TR42</accession>
<dbReference type="SUPFAM" id="SSF53474">
    <property type="entry name" value="alpha/beta-Hydrolases"/>
    <property type="match status" value="1"/>
</dbReference>
<dbReference type="AlphaFoldDB" id="A0A160TR42"/>
<dbReference type="Pfam" id="PF12697">
    <property type="entry name" value="Abhydrolase_6"/>
    <property type="match status" value="1"/>
</dbReference>
<evidence type="ECO:0000259" key="1">
    <source>
        <dbReference type="Pfam" id="PF12697"/>
    </source>
</evidence>
<dbReference type="InterPro" id="IPR000073">
    <property type="entry name" value="AB_hydrolase_1"/>
</dbReference>
<organism evidence="2">
    <name type="scientific">hydrothermal vent metagenome</name>
    <dbReference type="NCBI Taxonomy" id="652676"/>
    <lineage>
        <taxon>unclassified sequences</taxon>
        <taxon>metagenomes</taxon>
        <taxon>ecological metagenomes</taxon>
    </lineage>
</organism>
<reference evidence="2" key="1">
    <citation type="submission" date="2015-10" db="EMBL/GenBank/DDBJ databases">
        <authorList>
            <person name="Gilbert D.G."/>
        </authorList>
    </citation>
    <scope>NUCLEOTIDE SEQUENCE</scope>
</reference>
<name>A0A160TR42_9ZZZZ</name>
<dbReference type="EMBL" id="CZRL01000082">
    <property type="protein sequence ID" value="CUS52412.1"/>
    <property type="molecule type" value="Genomic_DNA"/>
</dbReference>
<dbReference type="Gene3D" id="3.40.50.1820">
    <property type="entry name" value="alpha/beta hydrolase"/>
    <property type="match status" value="1"/>
</dbReference>
<protein>
    <recommendedName>
        <fullName evidence="1">AB hydrolase-1 domain-containing protein</fullName>
    </recommendedName>
</protein>